<name>A0A9D2EJ80_9FIRM</name>
<dbReference type="SUPFAM" id="SSF74650">
    <property type="entry name" value="Galactose mutarotase-like"/>
    <property type="match status" value="1"/>
</dbReference>
<dbReference type="SUPFAM" id="SSF49303">
    <property type="entry name" value="beta-Galactosidase/glucuronidase domain"/>
    <property type="match status" value="1"/>
</dbReference>
<dbReference type="InterPro" id="IPR006104">
    <property type="entry name" value="Glyco_hydro_2_N"/>
</dbReference>
<dbReference type="SUPFAM" id="SSF49785">
    <property type="entry name" value="Galactose-binding domain-like"/>
    <property type="match status" value="1"/>
</dbReference>
<dbReference type="InterPro" id="IPR014718">
    <property type="entry name" value="GH-type_carb-bd"/>
</dbReference>
<dbReference type="PANTHER" id="PTHR46323:SF2">
    <property type="entry name" value="BETA-GALACTOSIDASE"/>
    <property type="match status" value="1"/>
</dbReference>
<organism evidence="9 10">
    <name type="scientific">Candidatus Anaerobutyricum stercoris</name>
    <dbReference type="NCBI Taxonomy" id="2838457"/>
    <lineage>
        <taxon>Bacteria</taxon>
        <taxon>Bacillati</taxon>
        <taxon>Bacillota</taxon>
        <taxon>Clostridia</taxon>
        <taxon>Lachnospirales</taxon>
        <taxon>Lachnospiraceae</taxon>
        <taxon>Anaerobutyricum</taxon>
    </lineage>
</organism>
<dbReference type="GO" id="GO:0030246">
    <property type="term" value="F:carbohydrate binding"/>
    <property type="evidence" value="ECO:0007669"/>
    <property type="project" value="InterPro"/>
</dbReference>
<dbReference type="InterPro" id="IPR050347">
    <property type="entry name" value="Bact_Beta-galactosidase"/>
</dbReference>
<dbReference type="InterPro" id="IPR006103">
    <property type="entry name" value="Glyco_hydro_2_cat"/>
</dbReference>
<comment type="caution">
    <text evidence="9">The sequence shown here is derived from an EMBL/GenBank/DDBJ whole genome shotgun (WGS) entry which is preliminary data.</text>
</comment>
<dbReference type="SMART" id="SM01038">
    <property type="entry name" value="Bgal_small_N"/>
    <property type="match status" value="1"/>
</dbReference>
<evidence type="ECO:0000256" key="2">
    <source>
        <dbReference type="ARBA" id="ARBA00007401"/>
    </source>
</evidence>
<dbReference type="InterPro" id="IPR006101">
    <property type="entry name" value="Glyco_hydro_2"/>
</dbReference>
<sequence length="1120" mass="127637">MLVPKYYEDLKTLHLNTMPNRAYYIPASVSVDTVGEKRQNSDRFLLLNGNWKFRYYESIYDLKEKFYEEGFQAEDFEMVPVPGVWQNYGYDRHQYSNIRYPFPMDPPYVPHDNPCGTYIYRFEYHRQADAPEAFLNFEGVDSCFYVWMNGEFIGYSQVSHSTSEFRVTEQLRDGENVLAVLVMKWCDGSYLESQDKFRMSGIFRDVYLLLRPQQGIFDYFVKAAPGETGRTASAGEGNGSTETAAGQKHYAGQIDITFKFFDKIIPVSCRLLDAAGNLVTEQQTEDGRLHMEVEHPHLWNAEQPYLYTMVYETACGNAREVITDHIGFREIHIEGNVLYINGQKVKFRGVNRHDSDPVTGFVISEEQIMKDLRLMKEHNINAIRTSHYPNAPHFYELYDRLGCYIIDEADNESHGTSARYMEAEDWDTQSLHWNEVIADNPDFIGATVDRAQLCVERDKNRPSVVIWSMGNECAYGCTFEAALAWTKQFDDTRLTHYESARYVSGIRKYDYDNLDLYSRMYPSLAEMKEYLEEDGRKPYILCEYCHAMGNGPGDLEDYFQFMEQYDGVCGGFVWEWCDHAIDRGTTPDGRKVYAYGGDSGEFPHDGNFCMDGLVYPDRRVHTGLLEYKNVYRPARVVSYDQSSGQLCLHNYMDFTNLKDYLYLSWKLLCDGVEVGEGIVNGAGSVKDGAGDGTVGAGQKNPDCISNRTLASCLDIPPHSDGSLYLPVRVPERGKATLLLSYHLTEEAASRQEILPADYCLGFDEICLETADNVNQTARALREGITAGTLEAPLKKMRQIHPAVPVAVKENDKDVILRGADWRYVYDKRTGTFSEMIYHNQNLLEKPMEYNIWRAPADNDRNIKKQWIRAGYDRTVSRAYETKIYCVGQKADGARQKPNSAGRMNAELPAGTVVLESRLSLSAVYLQRILNIQATWTIMPDGGIDVRLDVTRTPGFPFLPRFGLRLFLPKSMTAVTYCGIGPNESYADKRQSGWHGRFGTSVQALHEDYIRPQENGAHDDCDYVIVENDSLSFAAVAPAIAEKPAARKDTFSFQISEYTQEELTAKAHNYELEKSPYTVLCLDYAQSGIGSNSCGPELLEKYRLDAEHFVFELGLRVGEKF</sequence>
<dbReference type="Proteomes" id="UP000824049">
    <property type="component" value="Unassembled WGS sequence"/>
</dbReference>
<dbReference type="PROSITE" id="PS00608">
    <property type="entry name" value="GLYCOSYL_HYDROL_F2_2"/>
    <property type="match status" value="1"/>
</dbReference>
<accession>A0A9D2EJ80</accession>
<comment type="similarity">
    <text evidence="2">Belongs to the glycosyl hydrolase 2 family.</text>
</comment>
<reference evidence="9" key="2">
    <citation type="submission" date="2021-04" db="EMBL/GenBank/DDBJ databases">
        <authorList>
            <person name="Gilroy R."/>
        </authorList>
    </citation>
    <scope>NUCLEOTIDE SEQUENCE</scope>
    <source>
        <strain evidence="9">CHK179-28034</strain>
    </source>
</reference>
<evidence type="ECO:0000313" key="10">
    <source>
        <dbReference type="Proteomes" id="UP000824049"/>
    </source>
</evidence>
<dbReference type="InterPro" id="IPR017853">
    <property type="entry name" value="GH"/>
</dbReference>
<dbReference type="Pfam" id="PF00703">
    <property type="entry name" value="Glyco_hydro_2"/>
    <property type="match status" value="1"/>
</dbReference>
<keyword evidence="6" id="KW-0326">Glycosidase</keyword>
<dbReference type="InterPro" id="IPR008979">
    <property type="entry name" value="Galactose-bd-like_sf"/>
</dbReference>
<evidence type="ECO:0000256" key="6">
    <source>
        <dbReference type="ARBA" id="ARBA00023295"/>
    </source>
</evidence>
<dbReference type="EC" id="3.2.1.23" evidence="3"/>
<gene>
    <name evidence="9" type="ORF">H9968_01630</name>
</gene>
<dbReference type="InterPro" id="IPR011013">
    <property type="entry name" value="Gal_mutarotase_sf_dom"/>
</dbReference>
<dbReference type="Gene3D" id="2.60.40.10">
    <property type="entry name" value="Immunoglobulins"/>
    <property type="match status" value="2"/>
</dbReference>
<dbReference type="GO" id="GO:0004565">
    <property type="term" value="F:beta-galactosidase activity"/>
    <property type="evidence" value="ECO:0007669"/>
    <property type="project" value="UniProtKB-EC"/>
</dbReference>
<dbReference type="Gene3D" id="2.70.98.10">
    <property type="match status" value="1"/>
</dbReference>
<dbReference type="InterPro" id="IPR006102">
    <property type="entry name" value="Ig-like_GH2"/>
</dbReference>
<dbReference type="Gene3D" id="2.60.120.260">
    <property type="entry name" value="Galactose-binding domain-like"/>
    <property type="match status" value="1"/>
</dbReference>
<evidence type="ECO:0000256" key="7">
    <source>
        <dbReference type="ARBA" id="ARBA00032230"/>
    </source>
</evidence>
<evidence type="ECO:0000256" key="1">
    <source>
        <dbReference type="ARBA" id="ARBA00001412"/>
    </source>
</evidence>
<dbReference type="Pfam" id="PF02836">
    <property type="entry name" value="Glyco_hydro_2_C"/>
    <property type="match status" value="1"/>
</dbReference>
<dbReference type="InterPro" id="IPR036156">
    <property type="entry name" value="Beta-gal/glucu_dom_sf"/>
</dbReference>
<keyword evidence="5" id="KW-0378">Hydrolase</keyword>
<proteinExistence type="inferred from homology"/>
<protein>
    <recommendedName>
        <fullName evidence="4">Beta-galactosidase</fullName>
        <ecNumber evidence="3">3.2.1.23</ecNumber>
    </recommendedName>
    <alternativeName>
        <fullName evidence="7">Lactase</fullName>
    </alternativeName>
</protein>
<dbReference type="InterPro" id="IPR004199">
    <property type="entry name" value="B-gal_small/dom_5"/>
</dbReference>
<dbReference type="Gene3D" id="3.20.20.80">
    <property type="entry name" value="Glycosidases"/>
    <property type="match status" value="1"/>
</dbReference>
<dbReference type="InterPro" id="IPR013783">
    <property type="entry name" value="Ig-like_fold"/>
</dbReference>
<reference evidence="9" key="1">
    <citation type="journal article" date="2021" name="PeerJ">
        <title>Extensive microbial diversity within the chicken gut microbiome revealed by metagenomics and culture.</title>
        <authorList>
            <person name="Gilroy R."/>
            <person name="Ravi A."/>
            <person name="Getino M."/>
            <person name="Pursley I."/>
            <person name="Horton D.L."/>
            <person name="Alikhan N.F."/>
            <person name="Baker D."/>
            <person name="Gharbi K."/>
            <person name="Hall N."/>
            <person name="Watson M."/>
            <person name="Adriaenssens E.M."/>
            <person name="Foster-Nyarko E."/>
            <person name="Jarju S."/>
            <person name="Secka A."/>
            <person name="Antonio M."/>
            <person name="Oren A."/>
            <person name="Chaudhuri R.R."/>
            <person name="La Ragione R."/>
            <person name="Hildebrand F."/>
            <person name="Pallen M.J."/>
        </authorList>
    </citation>
    <scope>NUCLEOTIDE SEQUENCE</scope>
    <source>
        <strain evidence="9">CHK179-28034</strain>
    </source>
</reference>
<dbReference type="SUPFAM" id="SSF51445">
    <property type="entry name" value="(Trans)glycosidases"/>
    <property type="match status" value="1"/>
</dbReference>
<dbReference type="GO" id="GO:0009341">
    <property type="term" value="C:beta-galactosidase complex"/>
    <property type="evidence" value="ECO:0007669"/>
    <property type="project" value="InterPro"/>
</dbReference>
<dbReference type="PRINTS" id="PR00132">
    <property type="entry name" value="GLHYDRLASE2"/>
</dbReference>
<evidence type="ECO:0000256" key="4">
    <source>
        <dbReference type="ARBA" id="ARBA00013303"/>
    </source>
</evidence>
<dbReference type="EMBL" id="DXBR01000020">
    <property type="protein sequence ID" value="HIZ38614.1"/>
    <property type="molecule type" value="Genomic_DNA"/>
</dbReference>
<dbReference type="InterPro" id="IPR023232">
    <property type="entry name" value="Glyco_hydro_2_AS"/>
</dbReference>
<evidence type="ECO:0000256" key="3">
    <source>
        <dbReference type="ARBA" id="ARBA00012756"/>
    </source>
</evidence>
<dbReference type="GO" id="GO:0005990">
    <property type="term" value="P:lactose catabolic process"/>
    <property type="evidence" value="ECO:0007669"/>
    <property type="project" value="TreeGrafter"/>
</dbReference>
<comment type="catalytic activity">
    <reaction evidence="1">
        <text>Hydrolysis of terminal non-reducing beta-D-galactose residues in beta-D-galactosides.</text>
        <dbReference type="EC" id="3.2.1.23"/>
    </reaction>
</comment>
<dbReference type="Pfam" id="PF02837">
    <property type="entry name" value="Glyco_hydro_2_N"/>
    <property type="match status" value="1"/>
</dbReference>
<dbReference type="Pfam" id="PF02929">
    <property type="entry name" value="Bgal_small_N"/>
    <property type="match status" value="1"/>
</dbReference>
<dbReference type="PANTHER" id="PTHR46323">
    <property type="entry name" value="BETA-GALACTOSIDASE"/>
    <property type="match status" value="1"/>
</dbReference>
<evidence type="ECO:0000256" key="5">
    <source>
        <dbReference type="ARBA" id="ARBA00022801"/>
    </source>
</evidence>
<dbReference type="AlphaFoldDB" id="A0A9D2EJ80"/>
<evidence type="ECO:0000259" key="8">
    <source>
        <dbReference type="SMART" id="SM01038"/>
    </source>
</evidence>
<feature type="domain" description="Beta galactosidase small chain/" evidence="8">
    <location>
        <begin position="815"/>
        <end position="1115"/>
    </location>
</feature>
<evidence type="ECO:0000313" key="9">
    <source>
        <dbReference type="EMBL" id="HIZ38614.1"/>
    </source>
</evidence>